<dbReference type="AlphaFoldDB" id="A0A9X1NHP0"/>
<dbReference type="RefSeq" id="WP_231444669.1">
    <property type="nucleotide sequence ID" value="NZ_JAJOMB010000011.1"/>
</dbReference>
<evidence type="ECO:0000313" key="2">
    <source>
        <dbReference type="EMBL" id="MCD5313461.1"/>
    </source>
</evidence>
<evidence type="ECO:0000313" key="3">
    <source>
        <dbReference type="Proteomes" id="UP001138997"/>
    </source>
</evidence>
<accession>A0A9X1NHP0</accession>
<dbReference type="EMBL" id="JAJOMB010000011">
    <property type="protein sequence ID" value="MCD5313461.1"/>
    <property type="molecule type" value="Genomic_DNA"/>
</dbReference>
<gene>
    <name evidence="2" type="ORF">LR394_21365</name>
</gene>
<keyword evidence="3" id="KW-1185">Reference proteome</keyword>
<feature type="region of interest" description="Disordered" evidence="1">
    <location>
        <begin position="1"/>
        <end position="22"/>
    </location>
</feature>
<dbReference type="Proteomes" id="UP001138997">
    <property type="component" value="Unassembled WGS sequence"/>
</dbReference>
<reference evidence="2" key="1">
    <citation type="submission" date="2021-11" db="EMBL/GenBank/DDBJ databases">
        <title>Streptomyces corallinus and Kineosporia corallina sp. nov., two new coral-derived marine actinobacteria.</title>
        <authorList>
            <person name="Buangrab K."/>
            <person name="Sutthacheep M."/>
            <person name="Yeemin T."/>
            <person name="Harunari E."/>
            <person name="Igarashi Y."/>
            <person name="Sripreechasak P."/>
            <person name="Kanchanasin P."/>
            <person name="Tanasupawat S."/>
            <person name="Phongsopitanun W."/>
        </authorList>
    </citation>
    <scope>NUCLEOTIDE SEQUENCE</scope>
    <source>
        <strain evidence="2">JCM 31032</strain>
    </source>
</reference>
<organism evidence="2 3">
    <name type="scientific">Kineosporia babensis</name>
    <dbReference type="NCBI Taxonomy" id="499548"/>
    <lineage>
        <taxon>Bacteria</taxon>
        <taxon>Bacillati</taxon>
        <taxon>Actinomycetota</taxon>
        <taxon>Actinomycetes</taxon>
        <taxon>Kineosporiales</taxon>
        <taxon>Kineosporiaceae</taxon>
        <taxon>Kineosporia</taxon>
    </lineage>
</organism>
<protein>
    <submittedName>
        <fullName evidence="2">Uncharacterized protein</fullName>
    </submittedName>
</protein>
<comment type="caution">
    <text evidence="2">The sequence shown here is derived from an EMBL/GenBank/DDBJ whole genome shotgun (WGS) entry which is preliminary data.</text>
</comment>
<sequence>MQSNISGLPGLPGSDHPGTGPVVEPLLDGLLADVVGEDAARSLGAHRDHRRAWYGDLVGPLWVPVPATEQVIYALHTSDAGLPVVLVADASGGDDAAMLEDLRRARFQLLDNHRVELTAVELPFAGAGAGSVADRARVMLESLDFTVPAWFSVPAEPGWEPAFDVLAEDGTESVSLHLPADVTTGAPGAATAMRALIDRDLPYSITAGVSGLVTDESGFGLLNVLGATRAALNGAEAAEMAVVLAETDGEPLAAAVRRMSEADAATARAFLPVVVPPSIREMITALEAEGLIEPDAA</sequence>
<proteinExistence type="predicted"/>
<name>A0A9X1NHP0_9ACTN</name>
<evidence type="ECO:0000256" key="1">
    <source>
        <dbReference type="SAM" id="MobiDB-lite"/>
    </source>
</evidence>